<protein>
    <submittedName>
        <fullName evidence="2">Uncharacterized protein</fullName>
    </submittedName>
</protein>
<feature type="compositionally biased region" description="Acidic residues" evidence="1">
    <location>
        <begin position="30"/>
        <end position="60"/>
    </location>
</feature>
<gene>
    <name evidence="2" type="ORF">PIB30_091901</name>
</gene>
<feature type="non-terminal residue" evidence="2">
    <location>
        <position position="116"/>
    </location>
</feature>
<dbReference type="EMBL" id="JASCZI010243518">
    <property type="protein sequence ID" value="MED6213308.1"/>
    <property type="molecule type" value="Genomic_DNA"/>
</dbReference>
<reference evidence="2 3" key="1">
    <citation type="journal article" date="2023" name="Plants (Basel)">
        <title>Bridging the Gap: Combining Genomics and Transcriptomics Approaches to Understand Stylosanthes scabra, an Orphan Legume from the Brazilian Caatinga.</title>
        <authorList>
            <person name="Ferreira-Neto J.R.C."/>
            <person name="da Silva M.D."/>
            <person name="Binneck E."/>
            <person name="de Melo N.F."/>
            <person name="da Silva R.H."/>
            <person name="de Melo A.L.T.M."/>
            <person name="Pandolfi V."/>
            <person name="Bustamante F.O."/>
            <person name="Brasileiro-Vidal A.C."/>
            <person name="Benko-Iseppon A.M."/>
        </authorList>
    </citation>
    <scope>NUCLEOTIDE SEQUENCE [LARGE SCALE GENOMIC DNA]</scope>
    <source>
        <tissue evidence="2">Leaves</tissue>
    </source>
</reference>
<feature type="region of interest" description="Disordered" evidence="1">
    <location>
        <begin position="26"/>
        <end position="67"/>
    </location>
</feature>
<sequence length="116" mass="12996">MDNGEEEDVEDKEGEDDWLYELLAKLANSDESDDEEEVESEDEEKVEEEVESETKGEDEEQVSKGSDKGKTFFIATLFNEGKAMKEEMPVKCEDLGVDIPDCLCDPGACGNVMPFE</sequence>
<comment type="caution">
    <text evidence="2">The sequence shown here is derived from an EMBL/GenBank/DDBJ whole genome shotgun (WGS) entry which is preliminary data.</text>
</comment>
<dbReference type="Proteomes" id="UP001341840">
    <property type="component" value="Unassembled WGS sequence"/>
</dbReference>
<evidence type="ECO:0000256" key="1">
    <source>
        <dbReference type="SAM" id="MobiDB-lite"/>
    </source>
</evidence>
<evidence type="ECO:0000313" key="3">
    <source>
        <dbReference type="Proteomes" id="UP001341840"/>
    </source>
</evidence>
<name>A0ABU6YXI5_9FABA</name>
<evidence type="ECO:0000313" key="2">
    <source>
        <dbReference type="EMBL" id="MED6213308.1"/>
    </source>
</evidence>
<accession>A0ABU6YXI5</accession>
<organism evidence="2 3">
    <name type="scientific">Stylosanthes scabra</name>
    <dbReference type="NCBI Taxonomy" id="79078"/>
    <lineage>
        <taxon>Eukaryota</taxon>
        <taxon>Viridiplantae</taxon>
        <taxon>Streptophyta</taxon>
        <taxon>Embryophyta</taxon>
        <taxon>Tracheophyta</taxon>
        <taxon>Spermatophyta</taxon>
        <taxon>Magnoliopsida</taxon>
        <taxon>eudicotyledons</taxon>
        <taxon>Gunneridae</taxon>
        <taxon>Pentapetalae</taxon>
        <taxon>rosids</taxon>
        <taxon>fabids</taxon>
        <taxon>Fabales</taxon>
        <taxon>Fabaceae</taxon>
        <taxon>Papilionoideae</taxon>
        <taxon>50 kb inversion clade</taxon>
        <taxon>dalbergioids sensu lato</taxon>
        <taxon>Dalbergieae</taxon>
        <taxon>Pterocarpus clade</taxon>
        <taxon>Stylosanthes</taxon>
    </lineage>
</organism>
<keyword evidence="3" id="KW-1185">Reference proteome</keyword>
<proteinExistence type="predicted"/>